<keyword evidence="3" id="KW-1185">Reference proteome</keyword>
<dbReference type="InParanoid" id="D8R0E9"/>
<reference evidence="2 3" key="1">
    <citation type="journal article" date="2011" name="Science">
        <title>The Selaginella genome identifies genetic changes associated with the evolution of vascular plants.</title>
        <authorList>
            <person name="Banks J.A."/>
            <person name="Nishiyama T."/>
            <person name="Hasebe M."/>
            <person name="Bowman J.L."/>
            <person name="Gribskov M."/>
            <person name="dePamphilis C."/>
            <person name="Albert V.A."/>
            <person name="Aono N."/>
            <person name="Aoyama T."/>
            <person name="Ambrose B.A."/>
            <person name="Ashton N.W."/>
            <person name="Axtell M.J."/>
            <person name="Barker E."/>
            <person name="Barker M.S."/>
            <person name="Bennetzen J.L."/>
            <person name="Bonawitz N.D."/>
            <person name="Chapple C."/>
            <person name="Cheng C."/>
            <person name="Correa L.G."/>
            <person name="Dacre M."/>
            <person name="DeBarry J."/>
            <person name="Dreyer I."/>
            <person name="Elias M."/>
            <person name="Engstrom E.M."/>
            <person name="Estelle M."/>
            <person name="Feng L."/>
            <person name="Finet C."/>
            <person name="Floyd S.K."/>
            <person name="Frommer W.B."/>
            <person name="Fujita T."/>
            <person name="Gramzow L."/>
            <person name="Gutensohn M."/>
            <person name="Harholt J."/>
            <person name="Hattori M."/>
            <person name="Heyl A."/>
            <person name="Hirai T."/>
            <person name="Hiwatashi Y."/>
            <person name="Ishikawa M."/>
            <person name="Iwata M."/>
            <person name="Karol K.G."/>
            <person name="Koehler B."/>
            <person name="Kolukisaoglu U."/>
            <person name="Kubo M."/>
            <person name="Kurata T."/>
            <person name="Lalonde S."/>
            <person name="Li K."/>
            <person name="Li Y."/>
            <person name="Litt A."/>
            <person name="Lyons E."/>
            <person name="Manning G."/>
            <person name="Maruyama T."/>
            <person name="Michael T.P."/>
            <person name="Mikami K."/>
            <person name="Miyazaki S."/>
            <person name="Morinaga S."/>
            <person name="Murata T."/>
            <person name="Mueller-Roeber B."/>
            <person name="Nelson D.R."/>
            <person name="Obara M."/>
            <person name="Oguri Y."/>
            <person name="Olmstead R.G."/>
            <person name="Onodera N."/>
            <person name="Petersen B.L."/>
            <person name="Pils B."/>
            <person name="Prigge M."/>
            <person name="Rensing S.A."/>
            <person name="Riano-Pachon D.M."/>
            <person name="Roberts A.W."/>
            <person name="Sato Y."/>
            <person name="Scheller H.V."/>
            <person name="Schulz B."/>
            <person name="Schulz C."/>
            <person name="Shakirov E.V."/>
            <person name="Shibagaki N."/>
            <person name="Shinohara N."/>
            <person name="Shippen D.E."/>
            <person name="Soerensen I."/>
            <person name="Sotooka R."/>
            <person name="Sugimoto N."/>
            <person name="Sugita M."/>
            <person name="Sumikawa N."/>
            <person name="Tanurdzic M."/>
            <person name="Theissen G."/>
            <person name="Ulvskov P."/>
            <person name="Wakazuki S."/>
            <person name="Weng J.K."/>
            <person name="Willats W.W."/>
            <person name="Wipf D."/>
            <person name="Wolf P.G."/>
            <person name="Yang L."/>
            <person name="Zimmer A.D."/>
            <person name="Zhu Q."/>
            <person name="Mitros T."/>
            <person name="Hellsten U."/>
            <person name="Loque D."/>
            <person name="Otillar R."/>
            <person name="Salamov A."/>
            <person name="Schmutz J."/>
            <person name="Shapiro H."/>
            <person name="Lindquist E."/>
            <person name="Lucas S."/>
            <person name="Rokhsar D."/>
            <person name="Grigoriev I.V."/>
        </authorList>
    </citation>
    <scope>NUCLEOTIDE SEQUENCE [LARGE SCALE GENOMIC DNA]</scope>
</reference>
<feature type="region of interest" description="Disordered" evidence="1">
    <location>
        <begin position="1"/>
        <end position="26"/>
    </location>
</feature>
<dbReference type="CDD" id="cd02980">
    <property type="entry name" value="TRX_Fd_family"/>
    <property type="match status" value="1"/>
</dbReference>
<gene>
    <name evidence="2" type="ORF">SELMODRAFT_406024</name>
</gene>
<evidence type="ECO:0000256" key="1">
    <source>
        <dbReference type="SAM" id="MobiDB-lite"/>
    </source>
</evidence>
<dbReference type="KEGG" id="smo:SELMODRAFT_406024"/>
<sequence>MSCSTRGQGSSGARRPPARAASPEVIRQLEELQLKAKAKKKELKCKKEKEKKQSAMAAGPAMKKRKKESSSSSSESSDSSGGECGSSRFDMSLLREELRAAASPRSIIDAVASEASLEQVNGGKCVLAPPVCARVEVCTGGKCRKAGSQQVLAAFQAKISSSSSPSLSSATSCKCMGMCGQGPNVRIQGAGDGAPLAFNHVGVEDVDPLLQQAGFPAVVAVTRMQSARY</sequence>
<dbReference type="Proteomes" id="UP000001514">
    <property type="component" value="Unassembled WGS sequence"/>
</dbReference>
<proteinExistence type="predicted"/>
<dbReference type="STRING" id="88036.D8R0E9"/>
<dbReference type="AlphaFoldDB" id="D8R0E9"/>
<dbReference type="Gramene" id="EFJ34572">
    <property type="protein sequence ID" value="EFJ34572"/>
    <property type="gene ID" value="SELMODRAFT_406024"/>
</dbReference>
<name>D8R0E9_SELML</name>
<dbReference type="EMBL" id="GL377569">
    <property type="protein sequence ID" value="EFJ34572.1"/>
    <property type="molecule type" value="Genomic_DNA"/>
</dbReference>
<dbReference type="HOGENOM" id="CLU_1211548_0_0_1"/>
<dbReference type="eggNOG" id="ENOG502SBWN">
    <property type="taxonomic scope" value="Eukaryota"/>
</dbReference>
<dbReference type="Pfam" id="PF01257">
    <property type="entry name" value="2Fe-2S_thioredx"/>
    <property type="match status" value="1"/>
</dbReference>
<feature type="compositionally biased region" description="Low complexity" evidence="1">
    <location>
        <begin position="11"/>
        <end position="23"/>
    </location>
</feature>
<accession>D8R0E9</accession>
<evidence type="ECO:0000313" key="3">
    <source>
        <dbReference type="Proteomes" id="UP000001514"/>
    </source>
</evidence>
<feature type="compositionally biased region" description="Low complexity" evidence="1">
    <location>
        <begin position="70"/>
        <end position="86"/>
    </location>
</feature>
<dbReference type="OMA" id="CTCPLRA"/>
<protein>
    <submittedName>
        <fullName evidence="2">Uncharacterized protein</fullName>
    </submittedName>
</protein>
<dbReference type="SUPFAM" id="SSF52833">
    <property type="entry name" value="Thioredoxin-like"/>
    <property type="match status" value="1"/>
</dbReference>
<dbReference type="Gene3D" id="3.40.30.10">
    <property type="entry name" value="Glutaredoxin"/>
    <property type="match status" value="1"/>
</dbReference>
<organism evidence="3">
    <name type="scientific">Selaginella moellendorffii</name>
    <name type="common">Spikemoss</name>
    <dbReference type="NCBI Taxonomy" id="88036"/>
    <lineage>
        <taxon>Eukaryota</taxon>
        <taxon>Viridiplantae</taxon>
        <taxon>Streptophyta</taxon>
        <taxon>Embryophyta</taxon>
        <taxon>Tracheophyta</taxon>
        <taxon>Lycopodiopsida</taxon>
        <taxon>Selaginellales</taxon>
        <taxon>Selaginellaceae</taxon>
        <taxon>Selaginella</taxon>
    </lineage>
</organism>
<feature type="region of interest" description="Disordered" evidence="1">
    <location>
        <begin position="39"/>
        <end position="86"/>
    </location>
</feature>
<dbReference type="InterPro" id="IPR036249">
    <property type="entry name" value="Thioredoxin-like_sf"/>
</dbReference>
<evidence type="ECO:0000313" key="2">
    <source>
        <dbReference type="EMBL" id="EFJ34572.1"/>
    </source>
</evidence>